<dbReference type="Gene3D" id="2.60.120.620">
    <property type="entry name" value="q2cbj1_9rhob like domain"/>
    <property type="match status" value="1"/>
</dbReference>
<protein>
    <submittedName>
        <fullName evidence="1">Type I secretion protein HlyD</fullName>
    </submittedName>
</protein>
<evidence type="ECO:0000313" key="1">
    <source>
        <dbReference type="EMBL" id="ARD23099.1"/>
    </source>
</evidence>
<dbReference type="RefSeq" id="WP_080916184.1">
    <property type="nucleotide sequence ID" value="NZ_CP020472.1"/>
</dbReference>
<dbReference type="PANTHER" id="PTHR20883:SF51">
    <property type="entry name" value="PHYTANOYL-COA HYDROXYLASE"/>
    <property type="match status" value="1"/>
</dbReference>
<dbReference type="Pfam" id="PF05721">
    <property type="entry name" value="PhyH"/>
    <property type="match status" value="1"/>
</dbReference>
<dbReference type="Proteomes" id="UP000191820">
    <property type="component" value="Chromosome"/>
</dbReference>
<dbReference type="EMBL" id="CP020472">
    <property type="protein sequence ID" value="ARD23099.1"/>
    <property type="molecule type" value="Genomic_DNA"/>
</dbReference>
<accession>A0ABN4YIW3</accession>
<name>A0ABN4YIW3_9GAMM</name>
<keyword evidence="2" id="KW-1185">Reference proteome</keyword>
<proteinExistence type="predicted"/>
<reference evidence="1 2" key="1">
    <citation type="submission" date="2017-03" db="EMBL/GenBank/DDBJ databases">
        <title>Genome sequencing of Shewanella japonica KCTC 22435.</title>
        <authorList>
            <person name="Kim K.M."/>
        </authorList>
    </citation>
    <scope>NUCLEOTIDE SEQUENCE [LARGE SCALE GENOMIC DNA]</scope>
    <source>
        <strain evidence="1 2">KCTC 22435</strain>
    </source>
</reference>
<sequence length="258" mass="29676">MSKLELTVEQIKDFNRDGYVIVKGYYSQQEMAKLQQVAFNDEGLYQQAWNKKDSQGALSKVCIWQQTGDDLYSMFSRGRRLVDSVEKILEEEAYHTSTKIMMKEPLVGGAWEWHQDFGYWHQDNLMLYPKAISCMIAINPATVENGCLQVLKGSHHIGRLDHAKTGDQKGADMTFVEEAMKYHPLVNVELATGDVLFFHCNLLHKSNQNRSDKPRWSMICAYNAITNQAFKPNEAVYYPLSRLDDSAILEWHEEGRKG</sequence>
<dbReference type="SUPFAM" id="SSF51197">
    <property type="entry name" value="Clavaminate synthase-like"/>
    <property type="match status" value="1"/>
</dbReference>
<organism evidence="1 2">
    <name type="scientific">Shewanella japonica</name>
    <dbReference type="NCBI Taxonomy" id="93973"/>
    <lineage>
        <taxon>Bacteria</taxon>
        <taxon>Pseudomonadati</taxon>
        <taxon>Pseudomonadota</taxon>
        <taxon>Gammaproteobacteria</taxon>
        <taxon>Alteromonadales</taxon>
        <taxon>Shewanellaceae</taxon>
        <taxon>Shewanella</taxon>
    </lineage>
</organism>
<dbReference type="PANTHER" id="PTHR20883">
    <property type="entry name" value="PHYTANOYL-COA DIOXYGENASE DOMAIN CONTAINING 1"/>
    <property type="match status" value="1"/>
</dbReference>
<evidence type="ECO:0000313" key="2">
    <source>
        <dbReference type="Proteomes" id="UP000191820"/>
    </source>
</evidence>
<dbReference type="InterPro" id="IPR008775">
    <property type="entry name" value="Phytyl_CoA_dOase-like"/>
</dbReference>
<gene>
    <name evidence="1" type="ORF">SJ2017_2818</name>
</gene>